<feature type="domain" description="Glycoside hydrolase family 20 catalytic" evidence="6">
    <location>
        <begin position="192"/>
        <end position="531"/>
    </location>
</feature>
<dbReference type="PANTHER" id="PTHR22600">
    <property type="entry name" value="BETA-HEXOSAMINIDASE"/>
    <property type="match status" value="1"/>
</dbReference>
<evidence type="ECO:0000259" key="7">
    <source>
        <dbReference type="Pfam" id="PF02838"/>
    </source>
</evidence>
<feature type="chain" id="PRO_5046625504" description="N-acetyl-beta-glucosaminidase" evidence="5">
    <location>
        <begin position="30"/>
        <end position="738"/>
    </location>
</feature>
<evidence type="ECO:0000256" key="3">
    <source>
        <dbReference type="ARBA" id="ARBA00023295"/>
    </source>
</evidence>
<keyword evidence="5" id="KW-0732">Signal</keyword>
<dbReference type="Pfam" id="PF00728">
    <property type="entry name" value="Glyco_hydro_20"/>
    <property type="match status" value="1"/>
</dbReference>
<evidence type="ECO:0000313" key="9">
    <source>
        <dbReference type="Proteomes" id="UP001526446"/>
    </source>
</evidence>
<proteinExistence type="inferred from homology"/>
<dbReference type="RefSeq" id="WP_242007344.1">
    <property type="nucleotide sequence ID" value="NZ_JAPIUX010000009.1"/>
</dbReference>
<dbReference type="PANTHER" id="PTHR22600:SF21">
    <property type="entry name" value="BETA-HEXOSAMINIDASE A"/>
    <property type="match status" value="1"/>
</dbReference>
<feature type="signal peptide" evidence="5">
    <location>
        <begin position="1"/>
        <end position="29"/>
    </location>
</feature>
<dbReference type="InterPro" id="IPR029018">
    <property type="entry name" value="Hex-like_dom2"/>
</dbReference>
<dbReference type="SUPFAM" id="SSF55545">
    <property type="entry name" value="beta-N-acetylhexosaminidase-like domain"/>
    <property type="match status" value="1"/>
</dbReference>
<dbReference type="Gene3D" id="3.20.20.80">
    <property type="entry name" value="Glycosidases"/>
    <property type="match status" value="1"/>
</dbReference>
<keyword evidence="2" id="KW-0378">Hydrolase</keyword>
<dbReference type="Gene3D" id="3.30.379.10">
    <property type="entry name" value="Chitobiase/beta-hexosaminidase domain 2-like"/>
    <property type="match status" value="1"/>
</dbReference>
<gene>
    <name evidence="8" type="ORF">OQ252_08925</name>
</gene>
<comment type="caution">
    <text evidence="8">The sequence shown here is derived from an EMBL/GenBank/DDBJ whole genome shotgun (WGS) entry which is preliminary data.</text>
</comment>
<evidence type="ECO:0000259" key="6">
    <source>
        <dbReference type="Pfam" id="PF00728"/>
    </source>
</evidence>
<dbReference type="InterPro" id="IPR017853">
    <property type="entry name" value="GH"/>
</dbReference>
<dbReference type="InterPro" id="IPR015882">
    <property type="entry name" value="HEX_bac_N"/>
</dbReference>
<reference evidence="8 9" key="1">
    <citation type="submission" date="2022-11" db="EMBL/GenBank/DDBJ databases">
        <title>Genome sequencing of Acetobacter type strain.</title>
        <authorList>
            <person name="Heo J."/>
            <person name="Lee D."/>
            <person name="Han B.-H."/>
            <person name="Hong S.-B."/>
            <person name="Kwon S.-W."/>
        </authorList>
    </citation>
    <scope>NUCLEOTIDE SEQUENCE [LARGE SCALE GENOMIC DNA]</scope>
    <source>
        <strain evidence="8 9">KACC 21251</strain>
    </source>
</reference>
<evidence type="ECO:0000313" key="8">
    <source>
        <dbReference type="EMBL" id="MCX2561515.1"/>
    </source>
</evidence>
<dbReference type="EMBL" id="JAPIUX010000009">
    <property type="protein sequence ID" value="MCX2561515.1"/>
    <property type="molecule type" value="Genomic_DNA"/>
</dbReference>
<sequence length="738" mass="78889">MTEQGFSKFRRMLLGSAAGLAVLSAPVHAASASPGTAVTEPSGAAMAVTAAAPALMPVPVSVSLPAGALPLSGGVVIRWDHAPSPMLARAAERFTHRVDALAGRVFPVAGGAAGGGQVASIPVFIHVGEDPDALTVHAKENYSLQVNATGVTLTADGPDGVVHGLATLAQLVTRDENGPKLAFADITDSPRFPWRGIMIDTSRHFMAVSTLQRQIDAMELLKLNVLHLHLSDGTGFRVESKTLPELTAKGSHGQYYTQRELKDLVAYAADRGIRVVPEFDVPGHALALLLAHPELAAQSPVNPDPKNKNTAALDPTVPGTLRLVRRLYAEMGRLFPDAYFHSGGDEVDPDEWLKNPKIVAYMKENGFATPQALQAHFTVEVQKILADQGKIMVGWDEVSEAPIPKDVVMDVWRSSKFLSSASADHHPVIVSAGYYLDLLQPASQHYLVDPYDPAANGITRAQADALLAKGGRPDLVNAFLKEPAPPPLTDEQKSYILGGEAPLWSELVTDEMLDARFWPRAAAIAERFWSPASVRDVPDMYRRLAVVNAELQITGLQAQANTHRMALRLSPGDADPVACLAGATVPLRNYVMNRYVAHHNHALDEIGEVASPDPFPAVRFAQLVDRYAAGDHSVVPDLKAQLQIWQDNDAAFQEVATVRGLSEAIPASHNLAVMASAGLKALNGHKVKLSAAEKQIFDHEDTLLNSSADLSGSFSSTAFSAGGLMISAEPAIRKLVGL</sequence>
<protein>
    <recommendedName>
        <fullName evidence="4">N-acetyl-beta-glucosaminidase</fullName>
    </recommendedName>
</protein>
<accession>A0ABT3Q893</accession>
<evidence type="ECO:0000256" key="2">
    <source>
        <dbReference type="ARBA" id="ARBA00022801"/>
    </source>
</evidence>
<evidence type="ECO:0000256" key="1">
    <source>
        <dbReference type="ARBA" id="ARBA00006285"/>
    </source>
</evidence>
<feature type="domain" description="Beta-hexosaminidase bacterial type N-terminal" evidence="7">
    <location>
        <begin position="53"/>
        <end position="188"/>
    </location>
</feature>
<comment type="similarity">
    <text evidence="1">Belongs to the glycosyl hydrolase 20 family.</text>
</comment>
<dbReference type="InterPro" id="IPR025705">
    <property type="entry name" value="Beta_hexosaminidase_sua/sub"/>
</dbReference>
<dbReference type="Proteomes" id="UP001526446">
    <property type="component" value="Unassembled WGS sequence"/>
</dbReference>
<dbReference type="PRINTS" id="PR00738">
    <property type="entry name" value="GLHYDRLASE20"/>
</dbReference>
<keyword evidence="9" id="KW-1185">Reference proteome</keyword>
<dbReference type="SUPFAM" id="SSF51445">
    <property type="entry name" value="(Trans)glycosidases"/>
    <property type="match status" value="1"/>
</dbReference>
<evidence type="ECO:0000256" key="4">
    <source>
        <dbReference type="ARBA" id="ARBA00033000"/>
    </source>
</evidence>
<evidence type="ECO:0000256" key="5">
    <source>
        <dbReference type="SAM" id="SignalP"/>
    </source>
</evidence>
<organism evidence="8 9">
    <name type="scientific">Acetobacter farinalis</name>
    <dbReference type="NCBI Taxonomy" id="1260984"/>
    <lineage>
        <taxon>Bacteria</taxon>
        <taxon>Pseudomonadati</taxon>
        <taxon>Pseudomonadota</taxon>
        <taxon>Alphaproteobacteria</taxon>
        <taxon>Acetobacterales</taxon>
        <taxon>Acetobacteraceae</taxon>
        <taxon>Acetobacter</taxon>
    </lineage>
</organism>
<name>A0ABT3Q893_9PROT</name>
<dbReference type="Pfam" id="PF02838">
    <property type="entry name" value="Glyco_hydro_20b"/>
    <property type="match status" value="1"/>
</dbReference>
<dbReference type="InterPro" id="IPR015883">
    <property type="entry name" value="Glyco_hydro_20_cat"/>
</dbReference>
<keyword evidence="3" id="KW-0326">Glycosidase</keyword>